<evidence type="ECO:0000256" key="2">
    <source>
        <dbReference type="ARBA" id="ARBA00003215"/>
    </source>
</evidence>
<evidence type="ECO:0000256" key="9">
    <source>
        <dbReference type="ARBA" id="ARBA00048968"/>
    </source>
</evidence>
<dbReference type="RefSeq" id="WP_123208237.1">
    <property type="nucleotide sequence ID" value="NZ_JBHTHO010000006.1"/>
</dbReference>
<dbReference type="OrthoDB" id="4279at2"/>
<name>A0A3N0B3P9_9ACTN</name>
<dbReference type="InterPro" id="IPR011324">
    <property type="entry name" value="Cytotoxic_necrot_fac-like_cat"/>
</dbReference>
<gene>
    <name evidence="11" type="ORF">DMP06_02420</name>
</gene>
<evidence type="ECO:0000313" key="12">
    <source>
        <dbReference type="Proteomes" id="UP000269591"/>
    </source>
</evidence>
<evidence type="ECO:0000256" key="1">
    <source>
        <dbReference type="ARBA" id="ARBA00000553"/>
    </source>
</evidence>
<comment type="catalytic activity">
    <reaction evidence="10">
        <text>S-methyl-5'-thioadenosine + phosphate = 5-(methylsulfanyl)-alpha-D-ribose 1-phosphate + adenine</text>
        <dbReference type="Rhea" id="RHEA:11852"/>
        <dbReference type="ChEBI" id="CHEBI:16708"/>
        <dbReference type="ChEBI" id="CHEBI:17509"/>
        <dbReference type="ChEBI" id="CHEBI:43474"/>
        <dbReference type="ChEBI" id="CHEBI:58533"/>
        <dbReference type="EC" id="2.4.2.28"/>
    </reaction>
    <physiologicalReaction direction="left-to-right" evidence="10">
        <dbReference type="Rhea" id="RHEA:11853"/>
    </physiologicalReaction>
</comment>
<comment type="catalytic activity">
    <reaction evidence="9">
        <text>adenosine + phosphate = alpha-D-ribose 1-phosphate + adenine</text>
        <dbReference type="Rhea" id="RHEA:27642"/>
        <dbReference type="ChEBI" id="CHEBI:16335"/>
        <dbReference type="ChEBI" id="CHEBI:16708"/>
        <dbReference type="ChEBI" id="CHEBI:43474"/>
        <dbReference type="ChEBI" id="CHEBI:57720"/>
        <dbReference type="EC" id="2.4.2.1"/>
    </reaction>
    <physiologicalReaction direction="left-to-right" evidence="9">
        <dbReference type="Rhea" id="RHEA:27643"/>
    </physiologicalReaction>
</comment>
<dbReference type="SUPFAM" id="SSF64438">
    <property type="entry name" value="CNF1/YfiH-like putative cysteine hydrolases"/>
    <property type="match status" value="1"/>
</dbReference>
<evidence type="ECO:0000256" key="6">
    <source>
        <dbReference type="ARBA" id="ARBA00022801"/>
    </source>
</evidence>
<keyword evidence="6" id="KW-0378">Hydrolase</keyword>
<evidence type="ECO:0000256" key="8">
    <source>
        <dbReference type="ARBA" id="ARBA00047989"/>
    </source>
</evidence>
<evidence type="ECO:0000256" key="10">
    <source>
        <dbReference type="ARBA" id="ARBA00049893"/>
    </source>
</evidence>
<sequence>MNERTTLALPAPRLVEGRFGSCVALTDEGLFEACGVRIAFTERLGGVSEGAFSSLNLGRHVNDDLGCVEENVARVMDAFGASGSVCIRPHQVHGKTLVVCRDRHDASGVNATARDGADGVIVTCDDVSALLCFADCVPVIVVSPAGHFAVVHAGWRGVVARIAEAAVVRLCELDQISACELNVYIGPHIRACHFEVGPEVGEVFAREFGPACVPDPRHVDMARALRDSLCAIGVSGDRIADAEVCTVCEQTRFFSYRASGGICGRHGAFAVRASSPV</sequence>
<dbReference type="EMBL" id="QIBX01000002">
    <property type="protein sequence ID" value="RNL41540.1"/>
    <property type="molecule type" value="Genomic_DNA"/>
</dbReference>
<keyword evidence="5" id="KW-0479">Metal-binding</keyword>
<comment type="function">
    <text evidence="2">Purine nucleoside enzyme that catalyzes the phosphorolysis of adenosine and inosine nucleosides, yielding D-ribose 1-phosphate and the respective free bases, adenine and hypoxanthine. Also catalyzes the phosphorolysis of S-methyl-5'-thioadenosine into adenine and S-methyl-5-thio-alpha-D-ribose 1-phosphate. Also has adenosine deaminase activity.</text>
</comment>
<dbReference type="Pfam" id="PF02578">
    <property type="entry name" value="Cu-oxidase_4"/>
    <property type="match status" value="1"/>
</dbReference>
<accession>A0A3N0B3P9</accession>
<comment type="caution">
    <text evidence="11">The sequence shown here is derived from an EMBL/GenBank/DDBJ whole genome shotgun (WGS) entry which is preliminary data.</text>
</comment>
<dbReference type="GO" id="GO:0017061">
    <property type="term" value="F:S-methyl-5-thioadenosine phosphorylase activity"/>
    <property type="evidence" value="ECO:0007669"/>
    <property type="project" value="UniProtKB-EC"/>
</dbReference>
<dbReference type="CDD" id="cd16833">
    <property type="entry name" value="YfiH"/>
    <property type="match status" value="1"/>
</dbReference>
<evidence type="ECO:0000256" key="3">
    <source>
        <dbReference type="ARBA" id="ARBA00007353"/>
    </source>
</evidence>
<proteinExistence type="inferred from homology"/>
<evidence type="ECO:0000313" key="11">
    <source>
        <dbReference type="EMBL" id="RNL41540.1"/>
    </source>
</evidence>
<comment type="similarity">
    <text evidence="3">Belongs to the purine nucleoside phosphorylase YfiH/LACC1 family.</text>
</comment>
<evidence type="ECO:0000256" key="5">
    <source>
        <dbReference type="ARBA" id="ARBA00022723"/>
    </source>
</evidence>
<dbReference type="GO" id="GO:0005507">
    <property type="term" value="F:copper ion binding"/>
    <property type="evidence" value="ECO:0007669"/>
    <property type="project" value="TreeGrafter"/>
</dbReference>
<keyword evidence="12" id="KW-1185">Reference proteome</keyword>
<comment type="catalytic activity">
    <reaction evidence="8">
        <text>adenosine + H2O + H(+) = inosine + NH4(+)</text>
        <dbReference type="Rhea" id="RHEA:24408"/>
        <dbReference type="ChEBI" id="CHEBI:15377"/>
        <dbReference type="ChEBI" id="CHEBI:15378"/>
        <dbReference type="ChEBI" id="CHEBI:16335"/>
        <dbReference type="ChEBI" id="CHEBI:17596"/>
        <dbReference type="ChEBI" id="CHEBI:28938"/>
        <dbReference type="EC" id="3.5.4.4"/>
    </reaction>
    <physiologicalReaction direction="left-to-right" evidence="8">
        <dbReference type="Rhea" id="RHEA:24409"/>
    </physiologicalReaction>
</comment>
<reference evidence="12" key="1">
    <citation type="submission" date="2018-05" db="EMBL/GenBank/DDBJ databases">
        <title>Genome Sequencing of selected type strains of the family Eggerthellaceae.</title>
        <authorList>
            <person name="Danylec N."/>
            <person name="Stoll D.A."/>
            <person name="Doetsch A."/>
            <person name="Huch M."/>
        </authorList>
    </citation>
    <scope>NUCLEOTIDE SEQUENCE [LARGE SCALE GENOMIC DNA]</scope>
    <source>
        <strain evidence="12">DSM 24851</strain>
    </source>
</reference>
<dbReference type="PANTHER" id="PTHR30616">
    <property type="entry name" value="UNCHARACTERIZED PROTEIN YFIH"/>
    <property type="match status" value="1"/>
</dbReference>
<dbReference type="Gene3D" id="3.60.140.10">
    <property type="entry name" value="CNF1/YfiH-like putative cysteine hydrolases"/>
    <property type="match status" value="1"/>
</dbReference>
<dbReference type="InterPro" id="IPR003730">
    <property type="entry name" value="Cu_polyphenol_OxRdtase"/>
</dbReference>
<keyword evidence="4" id="KW-0808">Transferase</keyword>
<dbReference type="AlphaFoldDB" id="A0A3N0B3P9"/>
<dbReference type="GO" id="GO:0016787">
    <property type="term" value="F:hydrolase activity"/>
    <property type="evidence" value="ECO:0007669"/>
    <property type="project" value="UniProtKB-KW"/>
</dbReference>
<comment type="catalytic activity">
    <reaction evidence="1">
        <text>inosine + phosphate = alpha-D-ribose 1-phosphate + hypoxanthine</text>
        <dbReference type="Rhea" id="RHEA:27646"/>
        <dbReference type="ChEBI" id="CHEBI:17368"/>
        <dbReference type="ChEBI" id="CHEBI:17596"/>
        <dbReference type="ChEBI" id="CHEBI:43474"/>
        <dbReference type="ChEBI" id="CHEBI:57720"/>
        <dbReference type="EC" id="2.4.2.1"/>
    </reaction>
    <physiologicalReaction direction="left-to-right" evidence="1">
        <dbReference type="Rhea" id="RHEA:27647"/>
    </physiologicalReaction>
</comment>
<evidence type="ECO:0000256" key="7">
    <source>
        <dbReference type="ARBA" id="ARBA00022833"/>
    </source>
</evidence>
<dbReference type="Proteomes" id="UP000269591">
    <property type="component" value="Unassembled WGS sequence"/>
</dbReference>
<evidence type="ECO:0000256" key="4">
    <source>
        <dbReference type="ARBA" id="ARBA00022679"/>
    </source>
</evidence>
<dbReference type="InterPro" id="IPR038371">
    <property type="entry name" value="Cu_polyphenol_OxRdtase_sf"/>
</dbReference>
<organism evidence="11 12">
    <name type="scientific">Slackia equolifaciens</name>
    <dbReference type="NCBI Taxonomy" id="498718"/>
    <lineage>
        <taxon>Bacteria</taxon>
        <taxon>Bacillati</taxon>
        <taxon>Actinomycetota</taxon>
        <taxon>Coriobacteriia</taxon>
        <taxon>Eggerthellales</taxon>
        <taxon>Eggerthellaceae</taxon>
        <taxon>Slackia</taxon>
    </lineage>
</organism>
<dbReference type="PANTHER" id="PTHR30616:SF2">
    <property type="entry name" value="PURINE NUCLEOSIDE PHOSPHORYLASE LACC1"/>
    <property type="match status" value="1"/>
</dbReference>
<keyword evidence="7" id="KW-0862">Zinc</keyword>
<protein>
    <submittedName>
        <fullName evidence="11">Laccase domain-containing protein</fullName>
    </submittedName>
</protein>